<dbReference type="InterPro" id="IPR015510">
    <property type="entry name" value="PGRP"/>
</dbReference>
<dbReference type="CDD" id="cd06583">
    <property type="entry name" value="PGRP"/>
    <property type="match status" value="1"/>
</dbReference>
<dbReference type="SMART" id="SM00644">
    <property type="entry name" value="Ami_2"/>
    <property type="match status" value="1"/>
</dbReference>
<dbReference type="InterPro" id="IPR036505">
    <property type="entry name" value="Amidase/PGRP_sf"/>
</dbReference>
<protein>
    <submittedName>
        <fullName evidence="4">N-acetylmuramoyl-L-alanine amidase</fullName>
    </submittedName>
</protein>
<proteinExistence type="inferred from homology"/>
<dbReference type="SUPFAM" id="SSF55846">
    <property type="entry name" value="N-acetylmuramoyl-L-alanine amidase-like"/>
    <property type="match status" value="1"/>
</dbReference>
<dbReference type="GO" id="GO:0009253">
    <property type="term" value="P:peptidoglycan catabolic process"/>
    <property type="evidence" value="ECO:0007669"/>
    <property type="project" value="InterPro"/>
</dbReference>
<sequence>MKLEILAAVHLAAVRLVVPVRLAAVGVATATFASAVLAAPAVAQGLPIATTPLEGLRLAAGESIELELDAPLPARSLGLWWRGDLGEAWFELLDPNGAGLGVQPIVAAHDLAPDVVGLDRPAGAASVSGLTHAYGGPAAGARLTLVGPTTLSGLTVVWIGPGATPLQPTPLPVAAGAGYPKPFIYDRASWGALAPQCGVSYCNTTHVALHHSASSADFQASTWSQAAANVQSIQAYHMFTNGWCDVGYNYLISKQGWIFEGRAGGDDVKGAHDGKNCGSMGVCVMGYFHPPVNNAPTAALLEAFGELAAWKCDQQGIDPTGSAFYAGLGAVEQTLYGHRDVSATACPGDSLYAELPALRADVDGKLSGGVGTSGTLKGVLYDATLGIGARIAGGTVALSDGTFTTSASDGYWEFPLPAGTYPVAATAPGYRVAHSSETVTGGDVWESLGLVPSPGSPTLVVTPLAGSSFASSTGASPSSAVWLGYAGVPGIPPVPFGAAGDLWPHLATLQTVYLGSVGGSGVLNVNLQVSGAPSGLTLHLQCYVLTAGQARLTNGAAWQAP</sequence>
<dbReference type="AlphaFoldDB" id="A0A518BM93"/>
<dbReference type="Pfam" id="PF01510">
    <property type="entry name" value="Amidase_2"/>
    <property type="match status" value="1"/>
</dbReference>
<evidence type="ECO:0000256" key="1">
    <source>
        <dbReference type="ARBA" id="ARBA00007553"/>
    </source>
</evidence>
<dbReference type="Gene3D" id="3.40.80.10">
    <property type="entry name" value="Peptidoglycan recognition protein-like"/>
    <property type="match status" value="1"/>
</dbReference>
<dbReference type="SUPFAM" id="SSF49452">
    <property type="entry name" value="Starch-binding domain-like"/>
    <property type="match status" value="1"/>
</dbReference>
<reference evidence="4 5" key="1">
    <citation type="submission" date="2019-02" db="EMBL/GenBank/DDBJ databases">
        <title>Deep-cultivation of Planctomycetes and their phenomic and genomic characterization uncovers novel biology.</title>
        <authorList>
            <person name="Wiegand S."/>
            <person name="Jogler M."/>
            <person name="Boedeker C."/>
            <person name="Pinto D."/>
            <person name="Vollmers J."/>
            <person name="Rivas-Marin E."/>
            <person name="Kohn T."/>
            <person name="Peeters S.H."/>
            <person name="Heuer A."/>
            <person name="Rast P."/>
            <person name="Oberbeckmann S."/>
            <person name="Bunk B."/>
            <person name="Jeske O."/>
            <person name="Meyerdierks A."/>
            <person name="Storesund J.E."/>
            <person name="Kallscheuer N."/>
            <person name="Luecker S."/>
            <person name="Lage O.M."/>
            <person name="Pohl T."/>
            <person name="Merkel B.J."/>
            <person name="Hornburger P."/>
            <person name="Mueller R.-W."/>
            <person name="Bruemmer F."/>
            <person name="Labrenz M."/>
            <person name="Spormann A.M."/>
            <person name="Op den Camp H."/>
            <person name="Overmann J."/>
            <person name="Amann R."/>
            <person name="Jetten M.S.M."/>
            <person name="Mascher T."/>
            <person name="Medema M.H."/>
            <person name="Devos D.P."/>
            <person name="Kaster A.-K."/>
            <person name="Ovreas L."/>
            <person name="Rohde M."/>
            <person name="Galperin M.Y."/>
            <person name="Jogler C."/>
        </authorList>
    </citation>
    <scope>NUCLEOTIDE SEQUENCE [LARGE SCALE GENOMIC DNA]</scope>
    <source>
        <strain evidence="4 5">Pla133</strain>
    </source>
</reference>
<feature type="domain" description="N-acetylmuramoyl-L-alanine amidase" evidence="2">
    <location>
        <begin position="194"/>
        <end position="348"/>
    </location>
</feature>
<dbReference type="GO" id="GO:0008745">
    <property type="term" value="F:N-acetylmuramoyl-L-alanine amidase activity"/>
    <property type="evidence" value="ECO:0007669"/>
    <property type="project" value="InterPro"/>
</dbReference>
<keyword evidence="5" id="KW-1185">Reference proteome</keyword>
<evidence type="ECO:0000259" key="3">
    <source>
        <dbReference type="SMART" id="SM00701"/>
    </source>
</evidence>
<dbReference type="KEGG" id="pbap:Pla133_31950"/>
<dbReference type="InterPro" id="IPR013784">
    <property type="entry name" value="Carb-bd-like_fold"/>
</dbReference>
<feature type="domain" description="Peptidoglycan recognition protein family" evidence="3">
    <location>
        <begin position="182"/>
        <end position="342"/>
    </location>
</feature>
<organism evidence="4 5">
    <name type="scientific">Engelhardtia mirabilis</name>
    <dbReference type="NCBI Taxonomy" id="2528011"/>
    <lineage>
        <taxon>Bacteria</taxon>
        <taxon>Pseudomonadati</taxon>
        <taxon>Planctomycetota</taxon>
        <taxon>Planctomycetia</taxon>
        <taxon>Planctomycetia incertae sedis</taxon>
        <taxon>Engelhardtia</taxon>
    </lineage>
</organism>
<evidence type="ECO:0000313" key="5">
    <source>
        <dbReference type="Proteomes" id="UP000316921"/>
    </source>
</evidence>
<comment type="similarity">
    <text evidence="1">Belongs to the N-acetylmuramoyl-L-alanine amidase 2 family.</text>
</comment>
<name>A0A518BM93_9BACT</name>
<dbReference type="GO" id="GO:0030246">
    <property type="term" value="F:carbohydrate binding"/>
    <property type="evidence" value="ECO:0007669"/>
    <property type="project" value="InterPro"/>
</dbReference>
<dbReference type="Gene3D" id="2.60.40.1120">
    <property type="entry name" value="Carboxypeptidase-like, regulatory domain"/>
    <property type="match status" value="1"/>
</dbReference>
<gene>
    <name evidence="4" type="ORF">Pla133_31950</name>
</gene>
<dbReference type="RefSeq" id="WP_145066831.1">
    <property type="nucleotide sequence ID" value="NZ_CP036287.1"/>
</dbReference>
<dbReference type="GO" id="GO:0008270">
    <property type="term" value="F:zinc ion binding"/>
    <property type="evidence" value="ECO:0007669"/>
    <property type="project" value="InterPro"/>
</dbReference>
<evidence type="ECO:0000259" key="2">
    <source>
        <dbReference type="SMART" id="SM00644"/>
    </source>
</evidence>
<dbReference type="Proteomes" id="UP000316921">
    <property type="component" value="Chromosome"/>
</dbReference>
<evidence type="ECO:0000313" key="4">
    <source>
        <dbReference type="EMBL" id="QDU68101.1"/>
    </source>
</evidence>
<accession>A0A518BM93</accession>
<dbReference type="SMART" id="SM00701">
    <property type="entry name" value="PGRP"/>
    <property type="match status" value="1"/>
</dbReference>
<dbReference type="PANTHER" id="PTHR11022">
    <property type="entry name" value="PEPTIDOGLYCAN RECOGNITION PROTEIN"/>
    <property type="match status" value="1"/>
</dbReference>
<dbReference type="EMBL" id="CP036287">
    <property type="protein sequence ID" value="QDU68101.1"/>
    <property type="molecule type" value="Genomic_DNA"/>
</dbReference>
<dbReference type="InterPro" id="IPR006619">
    <property type="entry name" value="PGRP_domain_met/bac"/>
</dbReference>
<dbReference type="PANTHER" id="PTHR11022:SF41">
    <property type="entry name" value="PEPTIDOGLYCAN-RECOGNITION PROTEIN LC-RELATED"/>
    <property type="match status" value="1"/>
</dbReference>
<dbReference type="InterPro" id="IPR002502">
    <property type="entry name" value="Amidase_domain"/>
</dbReference>